<dbReference type="InterPro" id="IPR006674">
    <property type="entry name" value="HD_domain"/>
</dbReference>
<evidence type="ECO:0000313" key="2">
    <source>
        <dbReference type="EMBL" id="NNV55599.1"/>
    </source>
</evidence>
<dbReference type="PANTHER" id="PTHR40202">
    <property type="match status" value="1"/>
</dbReference>
<dbReference type="Gene3D" id="1.10.3210.10">
    <property type="entry name" value="Hypothetical protein af1432"/>
    <property type="match status" value="1"/>
</dbReference>
<dbReference type="AlphaFoldDB" id="A0A8J8FIB7"/>
<dbReference type="InterPro" id="IPR006675">
    <property type="entry name" value="HDIG_dom"/>
</dbReference>
<dbReference type="NCBIfam" id="TIGR00277">
    <property type="entry name" value="HDIG"/>
    <property type="match status" value="1"/>
</dbReference>
<keyword evidence="3" id="KW-1185">Reference proteome</keyword>
<dbReference type="Proteomes" id="UP000598971">
    <property type="component" value="Unassembled WGS sequence"/>
</dbReference>
<accession>A0A8J8FIB7</accession>
<feature type="domain" description="HD" evidence="1">
    <location>
        <begin position="36"/>
        <end position="113"/>
    </location>
</feature>
<name>A0A8J8FIB7_9BACT</name>
<evidence type="ECO:0000259" key="1">
    <source>
        <dbReference type="Pfam" id="PF01966"/>
    </source>
</evidence>
<sequence>MNKSQINNSIIAAEIMQLFGQYGSEDYDGEPVSQTSHMVQCAMQAMSEGADMELILGAFLHDIGHLLKHIQQTEAMGTFGVLNHEAIGAEYLKQNGFSERICTMVSKHVDAKRYLVATDNEYAARLSPASKQTLIFQGGPMSEEEIFIFKQHPFFDDIIRVRLWDEMAKDANAEILPLQHFNKLINSYLNDQ</sequence>
<gene>
    <name evidence="2" type="ORF">GD597_09025</name>
</gene>
<dbReference type="RefSeq" id="WP_171607536.1">
    <property type="nucleotide sequence ID" value="NZ_WHPF01000006.1"/>
</dbReference>
<dbReference type="InterPro" id="IPR052567">
    <property type="entry name" value="OP_Dioxygenase"/>
</dbReference>
<dbReference type="EMBL" id="WHPF01000006">
    <property type="protein sequence ID" value="NNV55599.1"/>
    <property type="molecule type" value="Genomic_DNA"/>
</dbReference>
<protein>
    <submittedName>
        <fullName evidence="2">HDIG domain-containing protein</fullName>
    </submittedName>
</protein>
<comment type="caution">
    <text evidence="2">The sequence shown here is derived from an EMBL/GenBank/DDBJ whole genome shotgun (WGS) entry which is preliminary data.</text>
</comment>
<evidence type="ECO:0000313" key="3">
    <source>
        <dbReference type="Proteomes" id="UP000598971"/>
    </source>
</evidence>
<organism evidence="2 3">
    <name type="scientific">Limnovirga soli</name>
    <dbReference type="NCBI Taxonomy" id="2656915"/>
    <lineage>
        <taxon>Bacteria</taxon>
        <taxon>Pseudomonadati</taxon>
        <taxon>Bacteroidota</taxon>
        <taxon>Chitinophagia</taxon>
        <taxon>Chitinophagales</taxon>
        <taxon>Chitinophagaceae</taxon>
        <taxon>Limnovirga</taxon>
    </lineage>
</organism>
<dbReference type="PANTHER" id="PTHR40202:SF1">
    <property type="entry name" value="HD DOMAIN-CONTAINING PROTEIN"/>
    <property type="match status" value="1"/>
</dbReference>
<proteinExistence type="predicted"/>
<dbReference type="SUPFAM" id="SSF109604">
    <property type="entry name" value="HD-domain/PDEase-like"/>
    <property type="match status" value="1"/>
</dbReference>
<reference evidence="2" key="1">
    <citation type="submission" date="2019-10" db="EMBL/GenBank/DDBJ databases">
        <title>Draft genome sequence of Panacibacter sp. KCS-6.</title>
        <authorList>
            <person name="Yim K.J."/>
        </authorList>
    </citation>
    <scope>NUCLEOTIDE SEQUENCE</scope>
    <source>
        <strain evidence="2">KCS-6</strain>
    </source>
</reference>
<dbReference type="Pfam" id="PF01966">
    <property type="entry name" value="HD"/>
    <property type="match status" value="1"/>
</dbReference>